<dbReference type="Pfam" id="PF00850">
    <property type="entry name" value="Hist_deacetyl"/>
    <property type="match status" value="1"/>
</dbReference>
<feature type="domain" description="Histone deacetylase" evidence="1">
    <location>
        <begin position="62"/>
        <end position="152"/>
    </location>
</feature>
<protein>
    <recommendedName>
        <fullName evidence="1">Histone deacetylase domain-containing protein</fullName>
    </recommendedName>
</protein>
<name>A0A7S3VLQ6_DUNTE</name>
<proteinExistence type="predicted"/>
<evidence type="ECO:0000259" key="1">
    <source>
        <dbReference type="Pfam" id="PF00850"/>
    </source>
</evidence>
<dbReference type="GO" id="GO:0040029">
    <property type="term" value="P:epigenetic regulation of gene expression"/>
    <property type="evidence" value="ECO:0007669"/>
    <property type="project" value="TreeGrafter"/>
</dbReference>
<dbReference type="GO" id="GO:0005737">
    <property type="term" value="C:cytoplasm"/>
    <property type="evidence" value="ECO:0007669"/>
    <property type="project" value="TreeGrafter"/>
</dbReference>
<dbReference type="GO" id="GO:0004407">
    <property type="term" value="F:histone deacetylase activity"/>
    <property type="evidence" value="ECO:0007669"/>
    <property type="project" value="TreeGrafter"/>
</dbReference>
<gene>
    <name evidence="2" type="ORF">DTER00134_LOCUS8003</name>
</gene>
<dbReference type="EMBL" id="HBIP01013908">
    <property type="protein sequence ID" value="CAE0492930.1"/>
    <property type="molecule type" value="Transcribed_RNA"/>
</dbReference>
<dbReference type="PANTHER" id="PTHR10625">
    <property type="entry name" value="HISTONE DEACETYLASE HDAC1-RELATED"/>
    <property type="match status" value="1"/>
</dbReference>
<dbReference type="InterPro" id="IPR023801">
    <property type="entry name" value="His_deacetylse_dom"/>
</dbReference>
<dbReference type="PANTHER" id="PTHR10625:SF11">
    <property type="entry name" value="HISTONE DEACETYLASE 14, CHLOROPLASTIC"/>
    <property type="match status" value="1"/>
</dbReference>
<dbReference type="InterPro" id="IPR037138">
    <property type="entry name" value="His_deacetylse_dom_sf"/>
</dbReference>
<dbReference type="Gene3D" id="3.40.800.20">
    <property type="entry name" value="Histone deacetylase domain"/>
    <property type="match status" value="1"/>
</dbReference>
<dbReference type="SUPFAM" id="SSF52768">
    <property type="entry name" value="Arginase/deacetylase"/>
    <property type="match status" value="1"/>
</dbReference>
<evidence type="ECO:0000313" key="2">
    <source>
        <dbReference type="EMBL" id="CAE0492930.1"/>
    </source>
</evidence>
<organism evidence="2">
    <name type="scientific">Dunaliella tertiolecta</name>
    <name type="common">Green alga</name>
    <dbReference type="NCBI Taxonomy" id="3047"/>
    <lineage>
        <taxon>Eukaryota</taxon>
        <taxon>Viridiplantae</taxon>
        <taxon>Chlorophyta</taxon>
        <taxon>core chlorophytes</taxon>
        <taxon>Chlorophyceae</taxon>
        <taxon>CS clade</taxon>
        <taxon>Chlamydomonadales</taxon>
        <taxon>Dunaliellaceae</taxon>
        <taxon>Dunaliella</taxon>
    </lineage>
</organism>
<dbReference type="AlphaFoldDB" id="A0A7S3VLQ6"/>
<reference evidence="2" key="1">
    <citation type="submission" date="2021-01" db="EMBL/GenBank/DDBJ databases">
        <authorList>
            <person name="Corre E."/>
            <person name="Pelletier E."/>
            <person name="Niang G."/>
            <person name="Scheremetjew M."/>
            <person name="Finn R."/>
            <person name="Kale V."/>
            <person name="Holt S."/>
            <person name="Cochrane G."/>
            <person name="Meng A."/>
            <person name="Brown T."/>
            <person name="Cohen L."/>
        </authorList>
    </citation>
    <scope>NUCLEOTIDE SEQUENCE</scope>
    <source>
        <strain evidence="2">CCMP1320</strain>
    </source>
</reference>
<accession>A0A7S3VLQ6</accession>
<sequence>MVCIFPCCLPGWFVATHGEADQYRQRRGQGIHHKHSFTCWIRCQIALRIRTCGQVDHLVPEGDTAMSNVFSQILWPAAERFKPDFILVSAGYDSHAADPLGQFQCTTNTYGWMSAELVQMASTLCGPGRVLFVLEGGYHLDSLGQSVVASMRGMMSLAPAANGSQANAMLQPEQMHKVEKLCEQVRQLHGL</sequence>
<dbReference type="GO" id="GO:0000118">
    <property type="term" value="C:histone deacetylase complex"/>
    <property type="evidence" value="ECO:0007669"/>
    <property type="project" value="TreeGrafter"/>
</dbReference>
<dbReference type="InterPro" id="IPR023696">
    <property type="entry name" value="Ureohydrolase_dom_sf"/>
</dbReference>